<dbReference type="PRINTS" id="PR00878">
    <property type="entry name" value="CHOLNESTRASE"/>
</dbReference>
<proteinExistence type="inferred from homology"/>
<feature type="active site" description="Charge relay system" evidence="5">
    <location>
        <position position="376"/>
    </location>
</feature>
<dbReference type="GO" id="GO:0019695">
    <property type="term" value="P:choline metabolic process"/>
    <property type="evidence" value="ECO:0007669"/>
    <property type="project" value="TreeGrafter"/>
</dbReference>
<dbReference type="STRING" id="6185.A0A095ARK7"/>
<dbReference type="InterPro" id="IPR029058">
    <property type="entry name" value="AB_hydrolase_fold"/>
</dbReference>
<protein>
    <recommendedName>
        <fullName evidence="6">Carboxylic ester hydrolase</fullName>
        <ecNumber evidence="6">3.1.1.-</ecNumber>
    </recommendedName>
</protein>
<dbReference type="GO" id="GO:0005615">
    <property type="term" value="C:extracellular space"/>
    <property type="evidence" value="ECO:0007669"/>
    <property type="project" value="TreeGrafter"/>
</dbReference>
<keyword evidence="4" id="KW-1015">Disulfide bond</keyword>
<dbReference type="ESTHER" id="schha-ACHE">
    <property type="family name" value="ACHE"/>
</dbReference>
<feature type="domain" description="Carboxylesterase type B" evidence="7">
    <location>
        <begin position="72"/>
        <end position="294"/>
    </location>
</feature>
<dbReference type="SUPFAM" id="SSF53474">
    <property type="entry name" value="alpha/beta-Hydrolases"/>
    <property type="match status" value="1"/>
</dbReference>
<evidence type="ECO:0000256" key="2">
    <source>
        <dbReference type="ARBA" id="ARBA00022487"/>
    </source>
</evidence>
<dbReference type="GO" id="GO:0006581">
    <property type="term" value="P:acetylcholine catabolic process"/>
    <property type="evidence" value="ECO:0007669"/>
    <property type="project" value="TreeGrafter"/>
</dbReference>
<feature type="domain" description="Carboxylesterase type B" evidence="7">
    <location>
        <begin position="295"/>
        <end position="530"/>
    </location>
</feature>
<dbReference type="AlphaFoldDB" id="A0A095ARK7"/>
<dbReference type="InterPro" id="IPR002018">
    <property type="entry name" value="CarbesteraseB"/>
</dbReference>
<dbReference type="GO" id="GO:0005886">
    <property type="term" value="C:plasma membrane"/>
    <property type="evidence" value="ECO:0007669"/>
    <property type="project" value="TreeGrafter"/>
</dbReference>
<dbReference type="InterPro" id="IPR000997">
    <property type="entry name" value="Cholinesterase"/>
</dbReference>
<dbReference type="EMBL" id="KL250835">
    <property type="protein sequence ID" value="KGB37011.1"/>
    <property type="molecule type" value="Genomic_DNA"/>
</dbReference>
<evidence type="ECO:0000256" key="1">
    <source>
        <dbReference type="ARBA" id="ARBA00005964"/>
    </source>
</evidence>
<dbReference type="InterPro" id="IPR019819">
    <property type="entry name" value="Carboxylesterase_B_CS"/>
</dbReference>
<keyword evidence="2" id="KW-0719">Serine esterase</keyword>
<dbReference type="PANTHER" id="PTHR43918">
    <property type="entry name" value="ACETYLCHOLINESTERASE"/>
    <property type="match status" value="1"/>
</dbReference>
<evidence type="ECO:0000256" key="3">
    <source>
        <dbReference type="ARBA" id="ARBA00022801"/>
    </source>
</evidence>
<evidence type="ECO:0000256" key="5">
    <source>
        <dbReference type="PIRSR" id="PIRSR600997-1"/>
    </source>
</evidence>
<dbReference type="PROSITE" id="PS00122">
    <property type="entry name" value="CARBOXYLESTERASE_B_1"/>
    <property type="match status" value="1"/>
</dbReference>
<organism evidence="8">
    <name type="scientific">Schistosoma haematobium</name>
    <name type="common">Blood fluke</name>
    <dbReference type="NCBI Taxonomy" id="6185"/>
    <lineage>
        <taxon>Eukaryota</taxon>
        <taxon>Metazoa</taxon>
        <taxon>Spiralia</taxon>
        <taxon>Lophotrochozoa</taxon>
        <taxon>Platyhelminthes</taxon>
        <taxon>Trematoda</taxon>
        <taxon>Digenea</taxon>
        <taxon>Strigeidida</taxon>
        <taxon>Schistosomatoidea</taxon>
        <taxon>Schistosomatidae</taxon>
        <taxon>Schistosoma</taxon>
    </lineage>
</organism>
<feature type="active site" description="Acyl-ester intermediate" evidence="5">
    <location>
        <position position="280"/>
    </location>
</feature>
<dbReference type="InterPro" id="IPR019826">
    <property type="entry name" value="Carboxylesterase_B_AS"/>
</dbReference>
<reference evidence="8" key="1">
    <citation type="journal article" date="2012" name="Nat. Genet.">
        <title>Whole-genome sequence of Schistosoma haematobium.</title>
        <authorList>
            <person name="Young N.D."/>
            <person name="Jex A.R."/>
            <person name="Li B."/>
            <person name="Liu S."/>
            <person name="Yang L."/>
            <person name="Xiong Z."/>
            <person name="Li Y."/>
            <person name="Cantacessi C."/>
            <person name="Hall R.S."/>
            <person name="Xu X."/>
            <person name="Chen F."/>
            <person name="Wu X."/>
            <person name="Zerlotini A."/>
            <person name="Oliveira G."/>
            <person name="Hofmann A."/>
            <person name="Zhang G."/>
            <person name="Fang X."/>
            <person name="Kang Y."/>
            <person name="Campbell B.E."/>
            <person name="Loukas A."/>
            <person name="Ranganathan S."/>
            <person name="Rollinson D."/>
            <person name="Rinaldi G."/>
            <person name="Brindley P.J."/>
            <person name="Yang H."/>
            <person name="Wang J."/>
            <person name="Wang J."/>
            <person name="Gasser R.B."/>
        </authorList>
    </citation>
    <scope>NUCLEOTIDE SEQUENCE [LARGE SCALE GENOMIC DNA]</scope>
</reference>
<gene>
    <name evidence="8" type="ORF">MS3_05326</name>
</gene>
<dbReference type="GO" id="GO:0003990">
    <property type="term" value="F:acetylcholinesterase activity"/>
    <property type="evidence" value="ECO:0007669"/>
    <property type="project" value="TreeGrafter"/>
</dbReference>
<feature type="active site" description="Charge relay system" evidence="5">
    <location>
        <position position="481"/>
    </location>
</feature>
<comment type="similarity">
    <text evidence="1 6">Belongs to the type-B carboxylesterase/lipase family.</text>
</comment>
<sequence length="627" mass="71881">MSLGIMKNMNYYLITSFILLNNGLSFKTNTIDNVNNIHLQSSIENTMINNNNSNLVHTDLHNDKTITCLSDNPIVHTSVGIYCGLREIVHWPNGPASMVDVYYGIRYAQSPTGSLRFKKPVEPIPEPKKIFMADKLPSTCPQPKDTMFQNSAAARMWVPNTPMSEDCLFLNIWVPLKESNSSHSNSKEKLAVMLWIYGGSFYMGTATLSVYDARFLAARQNVIVASMNYRLGSFGFLYMNTEEAPGNMGLWDQRLAMKWIKNHIENFGGDSHRITLFGESAGAVSVSTHVVSPWLAKILGCGYRSSMDQIKCLRSKSITEILDAHDTMYDPASYFSVPFPPVLDNNFFPYENSQSFRQLKYLKPSGALMFGINKNEGSYFLLYAFVSNSKWMKNLTDLPITNRMDYLRCLRQPTLESWTERLEEISSDRSFKCPTINMATAVTNDYRIPGRRRAHTLPVYFYEFQHRTLSLPMPKWTGTMHGYEIEYVFGIPFSPQFQASFYRFTDEERQLSDIMMTYWANFARTGDPNILPDGRHVTDNVNPEGPDEITGGELEDSLNHKQGRKNPFIGWPEFRNSTKAYIVFRSAPANLLVSTRPRHRQCLFWRRWYPALLQQGDLVIKVFYLSL</sequence>
<dbReference type="Gene3D" id="3.40.50.1820">
    <property type="entry name" value="alpha/beta hydrolase"/>
    <property type="match status" value="2"/>
</dbReference>
<dbReference type="InterPro" id="IPR050654">
    <property type="entry name" value="AChE-related_enzymes"/>
</dbReference>
<accession>A0A095ARK7</accession>
<dbReference type="PROSITE" id="PS00941">
    <property type="entry name" value="CARBOXYLESTERASE_B_2"/>
    <property type="match status" value="1"/>
</dbReference>
<name>A0A095ARK7_SCHHA</name>
<keyword evidence="3 6" id="KW-0378">Hydrolase</keyword>
<evidence type="ECO:0000256" key="4">
    <source>
        <dbReference type="ARBA" id="ARBA00023157"/>
    </source>
</evidence>
<evidence type="ECO:0000259" key="7">
    <source>
        <dbReference type="Pfam" id="PF00135"/>
    </source>
</evidence>
<dbReference type="Pfam" id="PF00135">
    <property type="entry name" value="COesterase"/>
    <property type="match status" value="2"/>
</dbReference>
<evidence type="ECO:0000313" key="8">
    <source>
        <dbReference type="EMBL" id="KGB37011.1"/>
    </source>
</evidence>
<dbReference type="PANTHER" id="PTHR43918:SF4">
    <property type="entry name" value="CARBOXYLIC ESTER HYDROLASE"/>
    <property type="match status" value="1"/>
</dbReference>
<evidence type="ECO:0000256" key="6">
    <source>
        <dbReference type="RuleBase" id="RU361235"/>
    </source>
</evidence>
<dbReference type="EC" id="3.1.1.-" evidence="6"/>